<keyword evidence="5" id="KW-0175">Coiled coil</keyword>
<dbReference type="AlphaFoldDB" id="A0AAN9H024"/>
<dbReference type="CDD" id="cd12893">
    <property type="entry name" value="SPRY_PRY_TRIM35"/>
    <property type="match status" value="1"/>
</dbReference>
<sequence>MSSGASHFEENLLCPVCRDVFRDPVLLLCSHSFCWACVDQYWEHSVCQRCPVCRTEFCLDRPPCNRALKDLCEIFLRDRSRAEERLCSAHGEKIQLFCVEDQRLLCSVCVDADTHLRHTCTPVDEAAEALKEVLRTRLQPFQEKLKRLKSAKFSCIQRAKYIKSQAEHSEAHIKKEFEHLHQFLREEEESRVTALREEEEQKRKMLEEQIERINTQLSSLEDRTRIAEEELESSNISFLLTYRGSPDSSPSPPCTSPCPEKLPEVQIDVAKHLGNLKFGVWQKMKDAAQYIPVVLDPNTAHPCLQLSGDLSDVSFGQWSRQAVGFLEKREGYTSVLGSEGFGSGNHHWDVEVGDSTTWALGVISESAIETRDNPPSSGLWRIGFHNGTYGQGLSGEFLTPFTVKHKIQIIRVQLDWDGGKLSFFDALSDAHLHSFKHSFSERVFPYFCNSCPSQALRILPVDTSVAGHKLSTLNQCDGEQELQK</sequence>
<name>A0AAN9H024_9TELE</name>
<dbReference type="InterPro" id="IPR013083">
    <property type="entry name" value="Znf_RING/FYVE/PHD"/>
</dbReference>
<dbReference type="Gene3D" id="2.60.120.920">
    <property type="match status" value="1"/>
</dbReference>
<evidence type="ECO:0000256" key="2">
    <source>
        <dbReference type="ARBA" id="ARBA00022771"/>
    </source>
</evidence>
<dbReference type="Pfam" id="PF00643">
    <property type="entry name" value="zf-B_box"/>
    <property type="match status" value="1"/>
</dbReference>
<evidence type="ECO:0000313" key="9">
    <source>
        <dbReference type="EMBL" id="KAK7140888.1"/>
    </source>
</evidence>
<dbReference type="PROSITE" id="PS50119">
    <property type="entry name" value="ZF_BBOX"/>
    <property type="match status" value="1"/>
</dbReference>
<dbReference type="InterPro" id="IPR027370">
    <property type="entry name" value="Znf-RING_euk"/>
</dbReference>
<keyword evidence="2 4" id="KW-0863">Zinc-finger</keyword>
<evidence type="ECO:0000313" key="10">
    <source>
        <dbReference type="Proteomes" id="UP001364617"/>
    </source>
</evidence>
<keyword evidence="3" id="KW-0862">Zinc</keyword>
<dbReference type="InterPro" id="IPR001841">
    <property type="entry name" value="Znf_RING"/>
</dbReference>
<dbReference type="Pfam" id="PF13445">
    <property type="entry name" value="zf-RING_UBOX"/>
    <property type="match status" value="1"/>
</dbReference>
<feature type="coiled-coil region" evidence="5">
    <location>
        <begin position="184"/>
        <end position="230"/>
    </location>
</feature>
<dbReference type="PROSITE" id="PS50089">
    <property type="entry name" value="ZF_RING_2"/>
    <property type="match status" value="1"/>
</dbReference>
<dbReference type="Proteomes" id="UP001364617">
    <property type="component" value="Unassembled WGS sequence"/>
</dbReference>
<dbReference type="SUPFAM" id="SSF49899">
    <property type="entry name" value="Concanavalin A-like lectins/glucanases"/>
    <property type="match status" value="1"/>
</dbReference>
<feature type="domain" description="RING-type" evidence="6">
    <location>
        <begin position="14"/>
        <end position="54"/>
    </location>
</feature>
<evidence type="ECO:0000259" key="6">
    <source>
        <dbReference type="PROSITE" id="PS50089"/>
    </source>
</evidence>
<evidence type="ECO:0000259" key="8">
    <source>
        <dbReference type="PROSITE" id="PS50188"/>
    </source>
</evidence>
<dbReference type="InterPro" id="IPR000315">
    <property type="entry name" value="Znf_B-box"/>
</dbReference>
<dbReference type="SUPFAM" id="SSF57845">
    <property type="entry name" value="B-box zinc-binding domain"/>
    <property type="match status" value="1"/>
</dbReference>
<comment type="caution">
    <text evidence="9">The sequence shown here is derived from an EMBL/GenBank/DDBJ whole genome shotgun (WGS) entry which is preliminary data.</text>
</comment>
<evidence type="ECO:0000256" key="4">
    <source>
        <dbReference type="PROSITE-ProRule" id="PRU00024"/>
    </source>
</evidence>
<gene>
    <name evidence="9" type="ORF">R3I93_015128</name>
</gene>
<dbReference type="Gene3D" id="3.30.160.60">
    <property type="entry name" value="Classic Zinc Finger"/>
    <property type="match status" value="1"/>
</dbReference>
<dbReference type="GO" id="GO:0008270">
    <property type="term" value="F:zinc ion binding"/>
    <property type="evidence" value="ECO:0007669"/>
    <property type="project" value="UniProtKB-KW"/>
</dbReference>
<dbReference type="InterPro" id="IPR003879">
    <property type="entry name" value="Butyrophylin_SPRY"/>
</dbReference>
<keyword evidence="10" id="KW-1185">Reference proteome</keyword>
<dbReference type="PROSITE" id="PS00518">
    <property type="entry name" value="ZF_RING_1"/>
    <property type="match status" value="1"/>
</dbReference>
<keyword evidence="1" id="KW-0479">Metal-binding</keyword>
<dbReference type="InterPro" id="IPR006574">
    <property type="entry name" value="PRY"/>
</dbReference>
<protein>
    <submittedName>
        <fullName evidence="9">Uncharacterized protein</fullName>
    </submittedName>
</protein>
<dbReference type="InterPro" id="IPR013320">
    <property type="entry name" value="ConA-like_dom_sf"/>
</dbReference>
<dbReference type="Pfam" id="PF00622">
    <property type="entry name" value="SPRY"/>
    <property type="match status" value="1"/>
</dbReference>
<dbReference type="PROSITE" id="PS50188">
    <property type="entry name" value="B302_SPRY"/>
    <property type="match status" value="1"/>
</dbReference>
<dbReference type="SMART" id="SM00336">
    <property type="entry name" value="BBOX"/>
    <property type="match status" value="1"/>
</dbReference>
<evidence type="ECO:0000256" key="3">
    <source>
        <dbReference type="ARBA" id="ARBA00022833"/>
    </source>
</evidence>
<evidence type="ECO:0000259" key="7">
    <source>
        <dbReference type="PROSITE" id="PS50119"/>
    </source>
</evidence>
<dbReference type="EMBL" id="JAYKXH010000016">
    <property type="protein sequence ID" value="KAK7140888.1"/>
    <property type="molecule type" value="Genomic_DNA"/>
</dbReference>
<dbReference type="InterPro" id="IPR001870">
    <property type="entry name" value="B30.2/SPRY"/>
</dbReference>
<organism evidence="9 10">
    <name type="scientific">Phoxinus phoxinus</name>
    <name type="common">Eurasian minnow</name>
    <dbReference type="NCBI Taxonomy" id="58324"/>
    <lineage>
        <taxon>Eukaryota</taxon>
        <taxon>Metazoa</taxon>
        <taxon>Chordata</taxon>
        <taxon>Craniata</taxon>
        <taxon>Vertebrata</taxon>
        <taxon>Euteleostomi</taxon>
        <taxon>Actinopterygii</taxon>
        <taxon>Neopterygii</taxon>
        <taxon>Teleostei</taxon>
        <taxon>Ostariophysi</taxon>
        <taxon>Cypriniformes</taxon>
        <taxon>Leuciscidae</taxon>
        <taxon>Phoxininae</taxon>
        <taxon>Phoxinus</taxon>
    </lineage>
</organism>
<accession>A0AAN9H024</accession>
<evidence type="ECO:0000256" key="5">
    <source>
        <dbReference type="SAM" id="Coils"/>
    </source>
</evidence>
<dbReference type="SUPFAM" id="SSF57850">
    <property type="entry name" value="RING/U-box"/>
    <property type="match status" value="1"/>
</dbReference>
<dbReference type="SMART" id="SM00589">
    <property type="entry name" value="PRY"/>
    <property type="match status" value="1"/>
</dbReference>
<dbReference type="SMART" id="SM00184">
    <property type="entry name" value="RING"/>
    <property type="match status" value="1"/>
</dbReference>
<feature type="domain" description="B box-type" evidence="7">
    <location>
        <begin position="82"/>
        <end position="123"/>
    </location>
</feature>
<dbReference type="SMART" id="SM00449">
    <property type="entry name" value="SPRY"/>
    <property type="match status" value="1"/>
</dbReference>
<dbReference type="InterPro" id="IPR003877">
    <property type="entry name" value="SPRY_dom"/>
</dbReference>
<dbReference type="Pfam" id="PF13765">
    <property type="entry name" value="PRY"/>
    <property type="match status" value="1"/>
</dbReference>
<dbReference type="InterPro" id="IPR043136">
    <property type="entry name" value="B30.2/SPRY_sf"/>
</dbReference>
<evidence type="ECO:0000256" key="1">
    <source>
        <dbReference type="ARBA" id="ARBA00022723"/>
    </source>
</evidence>
<dbReference type="PRINTS" id="PR01407">
    <property type="entry name" value="BUTYPHLNCDUF"/>
</dbReference>
<dbReference type="InterPro" id="IPR017907">
    <property type="entry name" value="Znf_RING_CS"/>
</dbReference>
<dbReference type="InterPro" id="IPR050143">
    <property type="entry name" value="TRIM/RBCC"/>
</dbReference>
<reference evidence="9 10" key="1">
    <citation type="submission" date="2024-02" db="EMBL/GenBank/DDBJ databases">
        <title>Chromosome-level genome assembly of the Eurasian Minnow (Phoxinus phoxinus).</title>
        <authorList>
            <person name="Oriowo T.O."/>
            <person name="Martin S."/>
            <person name="Stange M."/>
            <person name="Chrysostomakis Y."/>
            <person name="Brown T."/>
            <person name="Winkler S."/>
            <person name="Kukowka S."/>
            <person name="Myers E.W."/>
            <person name="Bohne A."/>
        </authorList>
    </citation>
    <scope>NUCLEOTIDE SEQUENCE [LARGE SCALE GENOMIC DNA]</scope>
    <source>
        <strain evidence="9">ZFMK-TIS-60720</strain>
        <tissue evidence="9">Whole Organism</tissue>
    </source>
</reference>
<dbReference type="PANTHER" id="PTHR24103">
    <property type="entry name" value="E3 UBIQUITIN-PROTEIN LIGASE TRIM"/>
    <property type="match status" value="1"/>
</dbReference>
<proteinExistence type="predicted"/>
<feature type="domain" description="B30.2/SPRY" evidence="8">
    <location>
        <begin position="273"/>
        <end position="465"/>
    </location>
</feature>
<dbReference type="Gene3D" id="3.30.40.10">
    <property type="entry name" value="Zinc/RING finger domain, C3HC4 (zinc finger)"/>
    <property type="match status" value="1"/>
</dbReference>